<sequence>MQSDASRSALASRLLTAEEQVRALASWQARRNAVALEQAAMWLNVPSTCSHCRPEVACDGLAQPASSEAAGAAEDPWASRSGAPVAADPFGLPPARGFVEVCGIELACRDAPEAGGGLAAPQAGPGIGASAPEPGHDASGTISAGHCFVATSTVRRNLEAAALVLCQGLPLLLEGPPGAGKTRLIEELAARTGNAGTMVRVHLDDQMDAKSLLGAYVCTAVPGEFAWQPGPLTQAVSEGRWVLVEDINMAPGDVLAALAPLLESRVLHVSSRGMVVPAAPGFQLIATVTSSPTSGGSGGHGAYGMSNMVKELLGGLWRTVRVDAPSDAEQMAMLSTAYPSLLPLLPAAVGALCLIQAAGGHGSSGTATSSGAGAAPSAGFQLTAAGPQPMDTSDDGAGECAAGRQQQREESRRGSWHALAEEALEAAGVRRGDLALHLGRHFSLRDVFKWCDRMTHLHSALLRGRTYGQAMRAQRKSSAASLGTATPAASVAAVDQPPPDLASLDPRIREAAFVEAADCFAALVARPEARMKLLKALAALWCAPAGSPEQWEQLAKPQLSVLEGAGFTEERRLLVGRVTLPVMTDQQDGQDGTAAKGGAGGGSASAPGGGSGSGSTFARTGHAMRVMERIAAALACNEPVLLVGETGTGKTTMLSRMAGLVGAQLVSFNLSQQTDSSDLLGGFKPVEPRDALAPLLPTFSSLIRRTWTRGNNDEYLSRVAKLAERRKWSQLLAAFRGALTKVHDAGLATGSSAAAAAASAAAAGADGGGTDAAEAAEAAAEKGGKPAKKRKVGGGQPPLSEALRHEWRVFSADLAAAERAAAVAEGGFAFAFVEGVLVKALRHGWWLLLDEINLAPAEVLERLAGLLETGGGAAAGGSGASGSVVLLERGDTVAVPRHPNFRLVAAMNPATDAGKHELPAALRNRFTEMWVPEPAGREDLAALVAAYLAGVGPSPPVDAAVDFYLAAKTEAEARLVDGAGQKPAYNLRTLARALDYARAATPSYGLQRALYDGAAMAFLTQLAPSSAPRMEALIAKHLLPGVKNVRSLLRAPPEPAGSTHVLFEAFWLERGPLELPGGGREEDGSGRRFVMTPSVRGHLTNLARAVLIRKHPILLQGPTSAGKTSLVAYLAAQTGHTFLRINNHEHTDLQASY</sequence>
<gene>
    <name evidence="5" type="ORF">GPECTOR_1g386</name>
</gene>
<feature type="compositionally biased region" description="Low complexity" evidence="3">
    <location>
        <begin position="364"/>
        <end position="379"/>
    </location>
</feature>
<dbReference type="FunFam" id="3.40.50.300:FF:002705">
    <property type="entry name" value="Midasin"/>
    <property type="match status" value="1"/>
</dbReference>
<dbReference type="GO" id="GO:0000055">
    <property type="term" value="P:ribosomal large subunit export from nucleus"/>
    <property type="evidence" value="ECO:0007669"/>
    <property type="project" value="TreeGrafter"/>
</dbReference>
<dbReference type="PROSITE" id="PS00675">
    <property type="entry name" value="SIGMA54_INTERACT_1"/>
    <property type="match status" value="1"/>
</dbReference>
<feature type="region of interest" description="Disordered" evidence="3">
    <location>
        <begin position="774"/>
        <end position="799"/>
    </location>
</feature>
<dbReference type="GO" id="GO:0030687">
    <property type="term" value="C:preribosome, large subunit precursor"/>
    <property type="evidence" value="ECO:0007669"/>
    <property type="project" value="TreeGrafter"/>
</dbReference>
<name>A0A150H347_GONPE</name>
<dbReference type="InterPro" id="IPR025662">
    <property type="entry name" value="Sigma_54_int_dom_ATP-bd_1"/>
</dbReference>
<dbReference type="GO" id="GO:0005634">
    <property type="term" value="C:nucleus"/>
    <property type="evidence" value="ECO:0007669"/>
    <property type="project" value="TreeGrafter"/>
</dbReference>
<evidence type="ECO:0000313" key="6">
    <source>
        <dbReference type="Proteomes" id="UP000075714"/>
    </source>
</evidence>
<reference evidence="6" key="1">
    <citation type="journal article" date="2016" name="Nat. Commun.">
        <title>The Gonium pectorale genome demonstrates co-option of cell cycle regulation during the evolution of multicellularity.</title>
        <authorList>
            <person name="Hanschen E.R."/>
            <person name="Marriage T.N."/>
            <person name="Ferris P.J."/>
            <person name="Hamaji T."/>
            <person name="Toyoda A."/>
            <person name="Fujiyama A."/>
            <person name="Neme R."/>
            <person name="Noguchi H."/>
            <person name="Minakuchi Y."/>
            <person name="Suzuki M."/>
            <person name="Kawai-Toyooka H."/>
            <person name="Smith D.R."/>
            <person name="Sparks H."/>
            <person name="Anderson J."/>
            <person name="Bakaric R."/>
            <person name="Luria V."/>
            <person name="Karger A."/>
            <person name="Kirschner M.W."/>
            <person name="Durand P.M."/>
            <person name="Michod R.E."/>
            <person name="Nozaki H."/>
            <person name="Olson B.J."/>
        </authorList>
    </citation>
    <scope>NUCLEOTIDE SEQUENCE [LARGE SCALE GENOMIC DNA]</scope>
    <source>
        <strain evidence="6">NIES-2863</strain>
    </source>
</reference>
<dbReference type="Pfam" id="PF07728">
    <property type="entry name" value="AAA_5"/>
    <property type="match status" value="3"/>
</dbReference>
<dbReference type="SUPFAM" id="SSF52540">
    <property type="entry name" value="P-loop containing nucleoside triphosphate hydrolases"/>
    <property type="match status" value="3"/>
</dbReference>
<dbReference type="SMART" id="SM00382">
    <property type="entry name" value="AAA"/>
    <property type="match status" value="2"/>
</dbReference>
<dbReference type="InterPro" id="IPR040848">
    <property type="entry name" value="AAA_lid_7"/>
</dbReference>
<evidence type="ECO:0000256" key="1">
    <source>
        <dbReference type="ARBA" id="ARBA00022741"/>
    </source>
</evidence>
<dbReference type="OrthoDB" id="5186at2759"/>
<dbReference type="Gene3D" id="3.40.50.300">
    <property type="entry name" value="P-loop containing nucleotide triphosphate hydrolases"/>
    <property type="match status" value="4"/>
</dbReference>
<dbReference type="EMBL" id="LSYV01000002">
    <property type="protein sequence ID" value="KXZ56433.1"/>
    <property type="molecule type" value="Genomic_DNA"/>
</dbReference>
<dbReference type="InterPro" id="IPR027417">
    <property type="entry name" value="P-loop_NTPase"/>
</dbReference>
<dbReference type="GO" id="GO:0005524">
    <property type="term" value="F:ATP binding"/>
    <property type="evidence" value="ECO:0007669"/>
    <property type="project" value="UniProtKB-KW"/>
</dbReference>
<evidence type="ECO:0000256" key="3">
    <source>
        <dbReference type="SAM" id="MobiDB-lite"/>
    </source>
</evidence>
<dbReference type="Pfam" id="PF17865">
    <property type="entry name" value="AAA_lid_5"/>
    <property type="match status" value="1"/>
</dbReference>
<dbReference type="InterPro" id="IPR041190">
    <property type="entry name" value="Midasin_AAA_lid_5"/>
</dbReference>
<dbReference type="InterPro" id="IPR003593">
    <property type="entry name" value="AAA+_ATPase"/>
</dbReference>
<dbReference type="GO" id="GO:0000027">
    <property type="term" value="P:ribosomal large subunit assembly"/>
    <property type="evidence" value="ECO:0007669"/>
    <property type="project" value="TreeGrafter"/>
</dbReference>
<dbReference type="AlphaFoldDB" id="A0A150H347"/>
<dbReference type="GO" id="GO:0016887">
    <property type="term" value="F:ATP hydrolysis activity"/>
    <property type="evidence" value="ECO:0007669"/>
    <property type="project" value="InterPro"/>
</dbReference>
<proteinExistence type="predicted"/>
<keyword evidence="1" id="KW-0547">Nucleotide-binding</keyword>
<dbReference type="Proteomes" id="UP000075714">
    <property type="component" value="Unassembled WGS sequence"/>
</dbReference>
<evidence type="ECO:0000256" key="2">
    <source>
        <dbReference type="ARBA" id="ARBA00022840"/>
    </source>
</evidence>
<feature type="compositionally biased region" description="Low complexity" evidence="3">
    <location>
        <begin position="584"/>
        <end position="594"/>
    </location>
</feature>
<dbReference type="InterPro" id="IPR011704">
    <property type="entry name" value="ATPase_dyneun-rel_AAA"/>
</dbReference>
<feature type="compositionally biased region" description="Gly residues" evidence="3">
    <location>
        <begin position="595"/>
        <end position="613"/>
    </location>
</feature>
<accession>A0A150H347</accession>
<keyword evidence="2" id="KW-0067">ATP-binding</keyword>
<dbReference type="PANTHER" id="PTHR48103:SF2">
    <property type="entry name" value="MIDASIN"/>
    <property type="match status" value="1"/>
</dbReference>
<feature type="region of interest" description="Disordered" evidence="3">
    <location>
        <begin position="584"/>
        <end position="617"/>
    </location>
</feature>
<feature type="domain" description="AAA+ ATPase" evidence="4">
    <location>
        <begin position="167"/>
        <end position="316"/>
    </location>
</feature>
<feature type="region of interest" description="Disordered" evidence="3">
    <location>
        <begin position="364"/>
        <end position="416"/>
    </location>
</feature>
<dbReference type="Pfam" id="PF17867">
    <property type="entry name" value="AAA_lid_7"/>
    <property type="match status" value="1"/>
</dbReference>
<keyword evidence="6" id="KW-1185">Reference proteome</keyword>
<comment type="caution">
    <text evidence="5">The sequence shown here is derived from an EMBL/GenBank/DDBJ whole genome shotgun (WGS) entry which is preliminary data.</text>
</comment>
<dbReference type="STRING" id="33097.A0A150H347"/>
<evidence type="ECO:0000313" key="5">
    <source>
        <dbReference type="EMBL" id="KXZ56433.1"/>
    </source>
</evidence>
<feature type="domain" description="AAA+ ATPase" evidence="4">
    <location>
        <begin position="636"/>
        <end position="936"/>
    </location>
</feature>
<evidence type="ECO:0000259" key="4">
    <source>
        <dbReference type="SMART" id="SM00382"/>
    </source>
</evidence>
<dbReference type="PANTHER" id="PTHR48103">
    <property type="entry name" value="MIDASIN-RELATED"/>
    <property type="match status" value="1"/>
</dbReference>
<protein>
    <recommendedName>
        <fullName evidence="4">AAA+ ATPase domain-containing protein</fullName>
    </recommendedName>
</protein>
<organism evidence="5 6">
    <name type="scientific">Gonium pectorale</name>
    <name type="common">Green alga</name>
    <dbReference type="NCBI Taxonomy" id="33097"/>
    <lineage>
        <taxon>Eukaryota</taxon>
        <taxon>Viridiplantae</taxon>
        <taxon>Chlorophyta</taxon>
        <taxon>core chlorophytes</taxon>
        <taxon>Chlorophyceae</taxon>
        <taxon>CS clade</taxon>
        <taxon>Chlamydomonadales</taxon>
        <taxon>Volvocaceae</taxon>
        <taxon>Gonium</taxon>
    </lineage>
</organism>